<feature type="compositionally biased region" description="Polar residues" evidence="4">
    <location>
        <begin position="52"/>
        <end position="63"/>
    </location>
</feature>
<dbReference type="PANTHER" id="PTHR11586">
    <property type="entry name" value="TRNA-AMINOACYLATION COFACTOR ARC1 FAMILY MEMBER"/>
    <property type="match status" value="1"/>
</dbReference>
<feature type="region of interest" description="Disordered" evidence="4">
    <location>
        <begin position="23"/>
        <end position="99"/>
    </location>
</feature>
<dbReference type="Pfam" id="PF01588">
    <property type="entry name" value="tRNA_bind"/>
    <property type="match status" value="1"/>
</dbReference>
<reference evidence="6" key="1">
    <citation type="journal article" date="2008" name="BMC Genomics">
        <title>A conifer genomics resource of 200,000 spruce (Picea spp.) ESTs and 6,464 high-quality, sequence-finished full-length cDNAs for Sitka spruce (Picea sitchensis).</title>
        <authorList>
            <person name="Ralph S.G."/>
            <person name="Chun H.J."/>
            <person name="Kolosova N."/>
            <person name="Cooper D."/>
            <person name="Oddy C."/>
            <person name="Ritland C.E."/>
            <person name="Kirkpatrick R."/>
            <person name="Moore R."/>
            <person name="Barber S."/>
            <person name="Holt R.A."/>
            <person name="Jones S.J."/>
            <person name="Marra M.A."/>
            <person name="Douglas C.J."/>
            <person name="Ritland K."/>
            <person name="Bohlmann J."/>
        </authorList>
    </citation>
    <scope>NUCLEOTIDE SEQUENCE</scope>
    <source>
        <tissue evidence="6">Green portion of the leader tissue</tissue>
    </source>
</reference>
<dbReference type="InterPro" id="IPR051270">
    <property type="entry name" value="Tyrosine-tRNA_ligase_regulator"/>
</dbReference>
<feature type="compositionally biased region" description="Polar residues" evidence="4">
    <location>
        <begin position="71"/>
        <end position="82"/>
    </location>
</feature>
<dbReference type="EMBL" id="EF087797">
    <property type="protein sequence ID" value="ABK27030.1"/>
    <property type="molecule type" value="mRNA"/>
</dbReference>
<dbReference type="InterPro" id="IPR002547">
    <property type="entry name" value="tRNA-bd_dom"/>
</dbReference>
<dbReference type="AlphaFoldDB" id="A9P2B9"/>
<evidence type="ECO:0000256" key="1">
    <source>
        <dbReference type="ARBA" id="ARBA00022555"/>
    </source>
</evidence>
<organism evidence="6">
    <name type="scientific">Picea sitchensis</name>
    <name type="common">Sitka spruce</name>
    <name type="synonym">Pinus sitchensis</name>
    <dbReference type="NCBI Taxonomy" id="3332"/>
    <lineage>
        <taxon>Eukaryota</taxon>
        <taxon>Viridiplantae</taxon>
        <taxon>Streptophyta</taxon>
        <taxon>Embryophyta</taxon>
        <taxon>Tracheophyta</taxon>
        <taxon>Spermatophyta</taxon>
        <taxon>Pinopsida</taxon>
        <taxon>Pinidae</taxon>
        <taxon>Conifers I</taxon>
        <taxon>Pinales</taxon>
        <taxon>Pinaceae</taxon>
        <taxon>Picea</taxon>
    </lineage>
</organism>
<feature type="compositionally biased region" description="Low complexity" evidence="4">
    <location>
        <begin position="23"/>
        <end position="50"/>
    </location>
</feature>
<protein>
    <recommendedName>
        <fullName evidence="5">tRNA-binding domain-containing protein</fullName>
    </recommendedName>
</protein>
<evidence type="ECO:0000256" key="4">
    <source>
        <dbReference type="SAM" id="MobiDB-lite"/>
    </source>
</evidence>
<dbReference type="SUPFAM" id="SSF50249">
    <property type="entry name" value="Nucleic acid-binding proteins"/>
    <property type="match status" value="1"/>
</dbReference>
<dbReference type="PANTHER" id="PTHR11586:SF37">
    <property type="entry name" value="TRNA-BINDING DOMAIN-CONTAINING PROTEIN"/>
    <property type="match status" value="1"/>
</dbReference>
<accession>A9P2B9</accession>
<dbReference type="CDD" id="cd02153">
    <property type="entry name" value="tRNA_bindingDomain"/>
    <property type="match status" value="1"/>
</dbReference>
<evidence type="ECO:0000259" key="5">
    <source>
        <dbReference type="PROSITE" id="PS50886"/>
    </source>
</evidence>
<evidence type="ECO:0000256" key="3">
    <source>
        <dbReference type="PROSITE-ProRule" id="PRU00209"/>
    </source>
</evidence>
<sequence length="267" mass="28312">MAAGSSAIDDAIEYLDHLIGRMTTMKPPSSTSTSTGGSPLQASSSLHLHLQGTPTVSNSSESSGICKDARNGTTSSRVSSANKAGPDSTREKAVESNSETEEMFAKAQIQVGYVHEVSNHPISEKLFLCRVEVAKGETRQVVAGLRKFLPASELQGKKVCVVVNLKPAKLAGQLSEAMILAGEATEPNGQLTVKVLEPPPDASVGERIFIEAQETTSNPVKQLSSKVWEKIILLFKVEAGIAKFDSKPLVTSTGSVKVPEIPYGSIH</sequence>
<dbReference type="PROSITE" id="PS50886">
    <property type="entry name" value="TRBD"/>
    <property type="match status" value="1"/>
</dbReference>
<dbReference type="Gene3D" id="2.40.50.140">
    <property type="entry name" value="Nucleic acid-binding proteins"/>
    <property type="match status" value="1"/>
</dbReference>
<feature type="domain" description="TRNA-binding" evidence="5">
    <location>
        <begin position="103"/>
        <end position="209"/>
    </location>
</feature>
<dbReference type="InterPro" id="IPR012340">
    <property type="entry name" value="NA-bd_OB-fold"/>
</dbReference>
<name>A9P2B9_PICSI</name>
<dbReference type="GO" id="GO:0000049">
    <property type="term" value="F:tRNA binding"/>
    <property type="evidence" value="ECO:0007669"/>
    <property type="project" value="UniProtKB-UniRule"/>
</dbReference>
<keyword evidence="1 3" id="KW-0820">tRNA-binding</keyword>
<evidence type="ECO:0000313" key="6">
    <source>
        <dbReference type="EMBL" id="ABK27030.1"/>
    </source>
</evidence>
<keyword evidence="2 3" id="KW-0694">RNA-binding</keyword>
<proteinExistence type="evidence at transcript level"/>
<evidence type="ECO:0000256" key="2">
    <source>
        <dbReference type="ARBA" id="ARBA00022884"/>
    </source>
</evidence>